<keyword evidence="1" id="KW-1133">Transmembrane helix</keyword>
<dbReference type="SUPFAM" id="SSF48452">
    <property type="entry name" value="TPR-like"/>
    <property type="match status" value="1"/>
</dbReference>
<keyword evidence="1" id="KW-0812">Transmembrane</keyword>
<evidence type="ECO:0000313" key="10">
    <source>
        <dbReference type="Proteomes" id="UP000460317"/>
    </source>
</evidence>
<reference evidence="5 7" key="1">
    <citation type="submission" date="2018-08" db="EMBL/GenBank/DDBJ databases">
        <title>A genome reference for cultivated species of the human gut microbiota.</title>
        <authorList>
            <person name="Zou Y."/>
            <person name="Xue W."/>
            <person name="Luo G."/>
        </authorList>
    </citation>
    <scope>NUCLEOTIDE SEQUENCE [LARGE SCALE GENOMIC DNA]</scope>
    <source>
        <strain evidence="5 7">AM30-26</strain>
    </source>
</reference>
<dbReference type="InterPro" id="IPR011990">
    <property type="entry name" value="TPR-like_helical_dom_sf"/>
</dbReference>
<dbReference type="KEGG" id="btho:Btheta7330_01118"/>
<protein>
    <submittedName>
        <fullName evidence="5">Uncharacterized protein</fullName>
    </submittedName>
</protein>
<evidence type="ECO:0000313" key="8">
    <source>
        <dbReference type="Proteomes" id="UP000436858"/>
    </source>
</evidence>
<evidence type="ECO:0000313" key="2">
    <source>
        <dbReference type="EMBL" id="KAB4309921.1"/>
    </source>
</evidence>
<evidence type="ECO:0000313" key="4">
    <source>
        <dbReference type="EMBL" id="KAB4470592.1"/>
    </source>
</evidence>
<dbReference type="Proteomes" id="UP001156218">
    <property type="component" value="Chromosome"/>
</dbReference>
<evidence type="ECO:0000313" key="3">
    <source>
        <dbReference type="EMBL" id="KAB4449639.1"/>
    </source>
</evidence>
<dbReference type="EMBL" id="QSJP01000007">
    <property type="protein sequence ID" value="RHD88578.1"/>
    <property type="molecule type" value="Genomic_DNA"/>
</dbReference>
<dbReference type="PROSITE" id="PS51257">
    <property type="entry name" value="PROKAR_LIPOPROTEIN"/>
    <property type="match status" value="1"/>
</dbReference>
<dbReference type="EMBL" id="WCSB01000020">
    <property type="protein sequence ID" value="KAB4449639.1"/>
    <property type="molecule type" value="Genomic_DNA"/>
</dbReference>
<evidence type="ECO:0000313" key="7">
    <source>
        <dbReference type="Proteomes" id="UP000284785"/>
    </source>
</evidence>
<dbReference type="EMBL" id="WCSY01000016">
    <property type="protein sequence ID" value="KAB4309921.1"/>
    <property type="molecule type" value="Genomic_DNA"/>
</dbReference>
<dbReference type="EMBL" id="WCRY01000047">
    <property type="protein sequence ID" value="KAB4470592.1"/>
    <property type="molecule type" value="Genomic_DNA"/>
</dbReference>
<dbReference type="Proteomes" id="UP000436858">
    <property type="component" value="Unassembled WGS sequence"/>
</dbReference>
<dbReference type="OMA" id="YTAYRIE"/>
<feature type="transmembrane region" description="Helical" evidence="1">
    <location>
        <begin position="358"/>
        <end position="377"/>
    </location>
</feature>
<dbReference type="GeneID" id="60927882"/>
<sequence length="551" mass="64376">MKCRIILGLSAILFFTGCYNREHISRLDEAEALLQNKPDSALTILKQLRQEGSQAEQARYALLYSEALDKNHIKVTDDSLIRQAWSHYKHYSKDLRHQCKTLYYWGRIKLRAGDKPGALRLFLKIEEKLKDTNEPYYTGLLYGQIGEVYYEQMNYSRAYHYFREARNNFRQSDNVREETESTLDMAAAAFHSKDIEKAMRLYAAALDLADEQKNDHLAKASLTNLASLYVVSGKRQIPHDLLQRIELSARQDTLYGYHTLVDVNLLKNRIDSARYYLALAEAQTTDIRDLADLQYTAYRIEAQTRNFEKATDNIHRYIYLTDSLTRSNMQFSAGMVEREYFKERTDFAEYRMKNRTTWEIAAATVILLMIGVAYYITRQRLRLQRERTDRYLLLAEEANSEYKTLTERMEGQRNTENHLKGLIASRFDIIDKLGKTYYERENTASQQAAMFHEVKQIITDFAENNEMLQELELIVNTCHDNAMQKLRNDFPAMKEADIRLLCYIFVGFSPQVISLFMKDTVANVYARKSRLKSRIKSAETANKDLFLSLFG</sequence>
<proteinExistence type="predicted"/>
<dbReference type="InterPro" id="IPR019734">
    <property type="entry name" value="TPR_rpt"/>
</dbReference>
<evidence type="ECO:0000313" key="11">
    <source>
        <dbReference type="Proteomes" id="UP001156218"/>
    </source>
</evidence>
<dbReference type="AlphaFoldDB" id="A0A0P0EP01"/>
<dbReference type="Gene3D" id="1.25.40.10">
    <property type="entry name" value="Tetratricopeptide repeat domain"/>
    <property type="match status" value="1"/>
</dbReference>
<reference evidence="6 11" key="3">
    <citation type="submission" date="2021-06" db="EMBL/GenBank/DDBJ databases">
        <title>Interrogation of the integrated mobile genetic elements in gut-associated Bacteroides with a consensus prediction approach.</title>
        <authorList>
            <person name="Campbell D.E."/>
            <person name="Leigh J.R."/>
            <person name="Kim T."/>
            <person name="England W."/>
            <person name="Whitaker R.J."/>
            <person name="Degnan P.H."/>
        </authorList>
    </citation>
    <scope>NUCLEOTIDE SEQUENCE [LARGE SCALE GENOMIC DNA]</scope>
    <source>
        <strain evidence="6 11">WAL8669</strain>
    </source>
</reference>
<evidence type="ECO:0000313" key="6">
    <source>
        <dbReference type="EMBL" id="UYU67597.1"/>
    </source>
</evidence>
<dbReference type="Proteomes" id="UP000460317">
    <property type="component" value="Unassembled WGS sequence"/>
</dbReference>
<name>A0A0P0EP01_BACT4</name>
<evidence type="ECO:0000313" key="5">
    <source>
        <dbReference type="EMBL" id="RHD88578.1"/>
    </source>
</evidence>
<organism evidence="5 7">
    <name type="scientific">Bacteroides thetaiotaomicron</name>
    <dbReference type="NCBI Taxonomy" id="818"/>
    <lineage>
        <taxon>Bacteria</taxon>
        <taxon>Pseudomonadati</taxon>
        <taxon>Bacteroidota</taxon>
        <taxon>Bacteroidia</taxon>
        <taxon>Bacteroidales</taxon>
        <taxon>Bacteroidaceae</taxon>
        <taxon>Bacteroides</taxon>
    </lineage>
</organism>
<evidence type="ECO:0000313" key="9">
    <source>
        <dbReference type="Proteomes" id="UP000440614"/>
    </source>
</evidence>
<keyword evidence="1" id="KW-0472">Membrane</keyword>
<dbReference type="Proteomes" id="UP000284785">
    <property type="component" value="Unassembled WGS sequence"/>
</dbReference>
<reference evidence="8 9" key="2">
    <citation type="journal article" date="2019" name="Nat. Med.">
        <title>A library of human gut bacterial isolates paired with longitudinal multiomics data enables mechanistic microbiome research.</title>
        <authorList>
            <person name="Poyet M."/>
            <person name="Groussin M."/>
            <person name="Gibbons S.M."/>
            <person name="Avila-Pacheco J."/>
            <person name="Jiang X."/>
            <person name="Kearney S.M."/>
            <person name="Perrotta A.R."/>
            <person name="Berdy B."/>
            <person name="Zhao S."/>
            <person name="Lieberman T.D."/>
            <person name="Swanson P.K."/>
            <person name="Smith M."/>
            <person name="Roesemann S."/>
            <person name="Alexander J.E."/>
            <person name="Rich S.A."/>
            <person name="Livny J."/>
            <person name="Vlamakis H."/>
            <person name="Clish C."/>
            <person name="Bullock K."/>
            <person name="Deik A."/>
            <person name="Scott J."/>
            <person name="Pierce K.A."/>
            <person name="Xavier R.J."/>
            <person name="Alm E.J."/>
        </authorList>
    </citation>
    <scope>NUCLEOTIDE SEQUENCE [LARGE SCALE GENOMIC DNA]</scope>
    <source>
        <strain evidence="4 8">BIOML-A162</strain>
        <strain evidence="3 10">BIOML-A165</strain>
        <strain evidence="2 9">BIOML-A188</strain>
    </source>
</reference>
<accession>A0A0P0EP01</accession>
<gene>
    <name evidence="5" type="ORF">DW780_10380</name>
    <name evidence="4" type="ORF">GAN91_26255</name>
    <name evidence="3" type="ORF">GAN93_18670</name>
    <name evidence="2" type="ORF">GAO51_16700</name>
    <name evidence="6" type="ORF">KQP68_04760</name>
</gene>
<dbReference type="SMART" id="SM00028">
    <property type="entry name" value="TPR"/>
    <property type="match status" value="3"/>
</dbReference>
<dbReference type="RefSeq" id="WP_008761175.1">
    <property type="nucleotide sequence ID" value="NZ_BAABZI010000001.1"/>
</dbReference>
<dbReference type="EMBL" id="CP083680">
    <property type="protein sequence ID" value="UYU67597.1"/>
    <property type="molecule type" value="Genomic_DNA"/>
</dbReference>
<evidence type="ECO:0000256" key="1">
    <source>
        <dbReference type="SAM" id="Phobius"/>
    </source>
</evidence>
<dbReference type="Proteomes" id="UP000440614">
    <property type="component" value="Unassembled WGS sequence"/>
</dbReference>